<feature type="domain" description="Haemin-degrading HemS/ChuX" evidence="1">
    <location>
        <begin position="208"/>
        <end position="341"/>
    </location>
</feature>
<reference evidence="2 3" key="1">
    <citation type="submission" date="2017-02" db="EMBL/GenBank/DDBJ databases">
        <title>Pseudoalteromonas ulvae TC14 Genome.</title>
        <authorList>
            <person name="Molmeret M."/>
        </authorList>
    </citation>
    <scope>NUCLEOTIDE SEQUENCE [LARGE SCALE GENOMIC DNA]</scope>
    <source>
        <strain evidence="2">TC14</strain>
    </source>
</reference>
<organism evidence="2 3">
    <name type="scientific">Pseudoalteromonas ulvae</name>
    <dbReference type="NCBI Taxonomy" id="107327"/>
    <lineage>
        <taxon>Bacteria</taxon>
        <taxon>Pseudomonadati</taxon>
        <taxon>Pseudomonadota</taxon>
        <taxon>Gammaproteobacteria</taxon>
        <taxon>Alteromonadales</taxon>
        <taxon>Pseudoalteromonadaceae</taxon>
        <taxon>Pseudoalteromonas</taxon>
    </lineage>
</organism>
<dbReference type="CDD" id="cd16830">
    <property type="entry name" value="HemS-like_N"/>
    <property type="match status" value="1"/>
</dbReference>
<comment type="caution">
    <text evidence="2">The sequence shown here is derived from an EMBL/GenBank/DDBJ whole genome shotgun (WGS) entry which is preliminary data.</text>
</comment>
<keyword evidence="3" id="KW-1185">Reference proteome</keyword>
<dbReference type="AlphaFoldDB" id="A0A244CL13"/>
<sequence length="356" mass="40440">MTSLLAQYQALQAENPAIRSRDAATKLGISEAQLLDIQTGDTIFRLQPRFAELLKKLKNVGPVMALTRNQAVVHELTGHYEKLYVNNHGDKEVAIAINPGGIDLRLFLYKWHSGYAQITDKHVSFQFFDRFGDAVQKIYSTKETDIDAFHQLICDFKTATDEPLQLDLQPEPNAVTLSDDEVDVLALKADWQQLKDVHDFPKMLEKHQVTRLQALNLAGKEWAQPISASVLEVILNQVREDQVEIMVFVGNAGAVQIFSGFIENLKWFKDWFNVLDRDFNLHVDTKQLAQAWLVHKPTDKGQNIISSVEFFDAQGDTILTLFGRRDEGNSVNQDWQQLVQNMATRYANADEQTQVA</sequence>
<evidence type="ECO:0000313" key="2">
    <source>
        <dbReference type="EMBL" id="OUL55970.1"/>
    </source>
</evidence>
<dbReference type="SUPFAM" id="SSF144064">
    <property type="entry name" value="Heme iron utilization protein-like"/>
    <property type="match status" value="1"/>
</dbReference>
<accession>A0A244CL13</accession>
<dbReference type="Gene3D" id="3.40.1570.10">
    <property type="entry name" value="HemS/ChuS/ChuX like domains"/>
    <property type="match status" value="2"/>
</dbReference>
<name>A0A244CL13_PSEDV</name>
<protein>
    <recommendedName>
        <fullName evidence="1">Haemin-degrading HemS/ChuX domain-containing protein</fullName>
    </recommendedName>
</protein>
<dbReference type="InterPro" id="IPR007845">
    <property type="entry name" value="HemS/ChuX_dom"/>
</dbReference>
<dbReference type="Pfam" id="PF05171">
    <property type="entry name" value="HemS"/>
    <property type="match status" value="2"/>
</dbReference>
<gene>
    <name evidence="2" type="ORF">B1199_19910</name>
</gene>
<dbReference type="EMBL" id="MWPV01000008">
    <property type="protein sequence ID" value="OUL55970.1"/>
    <property type="molecule type" value="Genomic_DNA"/>
</dbReference>
<dbReference type="RefSeq" id="WP_086745890.1">
    <property type="nucleotide sequence ID" value="NZ_MWPV01000008.1"/>
</dbReference>
<dbReference type="InterPro" id="IPR053733">
    <property type="entry name" value="Heme_Transport_Util_sf"/>
</dbReference>
<proteinExistence type="predicted"/>
<evidence type="ECO:0000313" key="3">
    <source>
        <dbReference type="Proteomes" id="UP000194841"/>
    </source>
</evidence>
<dbReference type="Proteomes" id="UP000194841">
    <property type="component" value="Unassembled WGS sequence"/>
</dbReference>
<dbReference type="GO" id="GO:0006826">
    <property type="term" value="P:iron ion transport"/>
    <property type="evidence" value="ECO:0007669"/>
    <property type="project" value="InterPro"/>
</dbReference>
<dbReference type="CDD" id="cd16831">
    <property type="entry name" value="HemS-like_C"/>
    <property type="match status" value="1"/>
</dbReference>
<dbReference type="OrthoDB" id="316630at2"/>
<evidence type="ECO:0000259" key="1">
    <source>
        <dbReference type="Pfam" id="PF05171"/>
    </source>
</evidence>
<feature type="domain" description="Haemin-degrading HemS/ChuX" evidence="1">
    <location>
        <begin position="28"/>
        <end position="155"/>
    </location>
</feature>